<dbReference type="OrthoDB" id="7054537at2"/>
<name>A0A402CQ71_9BACT</name>
<gene>
    <name evidence="1" type="ORF">CCAX7_48810</name>
</gene>
<dbReference type="KEGG" id="ccot:CCAX7_48810"/>
<evidence type="ECO:0000313" key="1">
    <source>
        <dbReference type="EMBL" id="BDI32830.1"/>
    </source>
</evidence>
<sequence length="297" mass="32675">MKRNLLTCIAAAALAVLPIATGAAPRALWVWNTAAIRQDPANQAKFFQFLAAPRGDAGHAIKTIYFDGMQPRDFQDAGTVSRLRAFITAAHHKRLRVDFLCGDPSWATAQGQPEGLRNLTAILNYNKSSNAAARYDGFQYDVEPYTLTGPNGWPSMTVQNGLVDLLGRSHAMIRASGQRVILSQAIPRWFTGAQFGLLGRLIMDQVDEVAVMDYVTTVEQMVGDPAEILSYASSKHKGVWIGVETNPLGDTPRATFYGSGNTVLERELAEALPKFKAQPSFRGYAIHDYIRYQTLKP</sequence>
<reference evidence="1 2" key="1">
    <citation type="journal article" date="2019" name="Int. J. Syst. Evol. Microbiol.">
        <title>Capsulimonas corticalis gen. nov., sp. nov., an aerobic capsulated bacterium, of a novel bacterial order, Capsulimonadales ord. nov., of the class Armatimonadia of the phylum Armatimonadetes.</title>
        <authorList>
            <person name="Li J."/>
            <person name="Kudo C."/>
            <person name="Tonouchi A."/>
        </authorList>
    </citation>
    <scope>NUCLEOTIDE SEQUENCE [LARGE SCALE GENOMIC DNA]</scope>
    <source>
        <strain evidence="1 2">AX-7</strain>
    </source>
</reference>
<dbReference type="Proteomes" id="UP000287394">
    <property type="component" value="Chromosome"/>
</dbReference>
<dbReference type="RefSeq" id="WP_119319476.1">
    <property type="nucleotide sequence ID" value="NZ_AP025739.1"/>
</dbReference>
<proteinExistence type="predicted"/>
<dbReference type="AlphaFoldDB" id="A0A402CQ71"/>
<accession>A0A402CQ71</accession>
<dbReference type="EMBL" id="AP025739">
    <property type="protein sequence ID" value="BDI32830.1"/>
    <property type="molecule type" value="Genomic_DNA"/>
</dbReference>
<keyword evidence="2" id="KW-1185">Reference proteome</keyword>
<organism evidence="1 2">
    <name type="scientific">Capsulimonas corticalis</name>
    <dbReference type="NCBI Taxonomy" id="2219043"/>
    <lineage>
        <taxon>Bacteria</taxon>
        <taxon>Bacillati</taxon>
        <taxon>Armatimonadota</taxon>
        <taxon>Armatimonadia</taxon>
        <taxon>Capsulimonadales</taxon>
        <taxon>Capsulimonadaceae</taxon>
        <taxon>Capsulimonas</taxon>
    </lineage>
</organism>
<protein>
    <submittedName>
        <fullName evidence="1">Uncharacterized protein</fullName>
    </submittedName>
</protein>
<evidence type="ECO:0000313" key="2">
    <source>
        <dbReference type="Proteomes" id="UP000287394"/>
    </source>
</evidence>